<evidence type="ECO:0000256" key="7">
    <source>
        <dbReference type="PROSITE-ProRule" id="PRU00104"/>
    </source>
</evidence>
<dbReference type="SUPFAM" id="SSF46934">
    <property type="entry name" value="UBA-like"/>
    <property type="match status" value="1"/>
</dbReference>
<organism evidence="12 13">
    <name type="scientific">Stephanodiscus triporus</name>
    <dbReference type="NCBI Taxonomy" id="2934178"/>
    <lineage>
        <taxon>Eukaryota</taxon>
        <taxon>Sar</taxon>
        <taxon>Stramenopiles</taxon>
        <taxon>Ochrophyta</taxon>
        <taxon>Bacillariophyta</taxon>
        <taxon>Coscinodiscophyceae</taxon>
        <taxon>Thalassiosirophycidae</taxon>
        <taxon>Stephanodiscales</taxon>
        <taxon>Stephanodiscaceae</taxon>
        <taxon>Stephanodiscus</taxon>
    </lineage>
</organism>
<feature type="region of interest" description="Disordered" evidence="8">
    <location>
        <begin position="1713"/>
        <end position="1778"/>
    </location>
</feature>
<gene>
    <name evidence="12" type="ORF">ACHAW5_009381</name>
</gene>
<dbReference type="EMBL" id="JALLAZ020000978">
    <property type="protein sequence ID" value="KAL3783320.1"/>
    <property type="molecule type" value="Genomic_DNA"/>
</dbReference>
<dbReference type="Gene3D" id="3.30.2410.10">
    <property type="entry name" value="Hect, E3 ligase catalytic domain"/>
    <property type="match status" value="1"/>
</dbReference>
<feature type="region of interest" description="Disordered" evidence="8">
    <location>
        <begin position="1976"/>
        <end position="2006"/>
    </location>
</feature>
<dbReference type="InterPro" id="IPR050409">
    <property type="entry name" value="E3_ubiq-protein_ligase"/>
</dbReference>
<evidence type="ECO:0000256" key="8">
    <source>
        <dbReference type="SAM" id="MobiDB-lite"/>
    </source>
</evidence>
<feature type="compositionally biased region" description="Basic and acidic residues" evidence="8">
    <location>
        <begin position="2580"/>
        <end position="2596"/>
    </location>
</feature>
<feature type="region of interest" description="Disordered" evidence="8">
    <location>
        <begin position="2580"/>
        <end position="2716"/>
    </location>
</feature>
<feature type="compositionally biased region" description="Basic and acidic residues" evidence="8">
    <location>
        <begin position="1721"/>
        <end position="1742"/>
    </location>
</feature>
<feature type="compositionally biased region" description="Acidic residues" evidence="8">
    <location>
        <begin position="2698"/>
        <end position="2716"/>
    </location>
</feature>
<dbReference type="PROSITE" id="PS50030">
    <property type="entry name" value="UBA"/>
    <property type="match status" value="1"/>
</dbReference>
<accession>A0ABD3P526</accession>
<feature type="compositionally biased region" description="Low complexity" evidence="8">
    <location>
        <begin position="175"/>
        <end position="197"/>
    </location>
</feature>
<evidence type="ECO:0000256" key="6">
    <source>
        <dbReference type="ARBA" id="ARBA00034494"/>
    </source>
</evidence>
<evidence type="ECO:0000259" key="10">
    <source>
        <dbReference type="PROSITE" id="PS50030"/>
    </source>
</evidence>
<dbReference type="GO" id="GO:0061630">
    <property type="term" value="F:ubiquitin protein ligase activity"/>
    <property type="evidence" value="ECO:0007669"/>
    <property type="project" value="UniProtKB-EC"/>
</dbReference>
<evidence type="ECO:0000256" key="9">
    <source>
        <dbReference type="SAM" id="SignalP"/>
    </source>
</evidence>
<evidence type="ECO:0000256" key="5">
    <source>
        <dbReference type="ARBA" id="ARBA00022786"/>
    </source>
</evidence>
<keyword evidence="5 7" id="KW-0833">Ubl conjugation pathway</keyword>
<dbReference type="InterPro" id="IPR035983">
    <property type="entry name" value="Hect_E3_ubiquitin_ligase"/>
</dbReference>
<dbReference type="Pfam" id="PF00627">
    <property type="entry name" value="UBA"/>
    <property type="match status" value="1"/>
</dbReference>
<dbReference type="SMART" id="SM00119">
    <property type="entry name" value="HECTc"/>
    <property type="match status" value="1"/>
</dbReference>
<feature type="compositionally biased region" description="Basic residues" evidence="8">
    <location>
        <begin position="88"/>
        <end position="97"/>
    </location>
</feature>
<feature type="compositionally biased region" description="Acidic residues" evidence="8">
    <location>
        <begin position="2631"/>
        <end position="2646"/>
    </location>
</feature>
<feature type="region of interest" description="Disordered" evidence="8">
    <location>
        <begin position="115"/>
        <end position="147"/>
    </location>
</feature>
<feature type="region of interest" description="Disordered" evidence="8">
    <location>
        <begin position="3821"/>
        <end position="3840"/>
    </location>
</feature>
<comment type="catalytic activity">
    <reaction evidence="1">
        <text>S-ubiquitinyl-[E2 ubiquitin-conjugating enzyme]-L-cysteine + [acceptor protein]-L-lysine = [E2 ubiquitin-conjugating enzyme]-L-cysteine + N(6)-ubiquitinyl-[acceptor protein]-L-lysine.</text>
        <dbReference type="EC" id="2.3.2.26"/>
    </reaction>
</comment>
<dbReference type="Proteomes" id="UP001530315">
    <property type="component" value="Unassembled WGS sequence"/>
</dbReference>
<dbReference type="EC" id="2.3.2.26" evidence="3"/>
<dbReference type="SMART" id="SM00165">
    <property type="entry name" value="UBA"/>
    <property type="match status" value="1"/>
</dbReference>
<dbReference type="PROSITE" id="PS50237">
    <property type="entry name" value="HECT"/>
    <property type="match status" value="1"/>
</dbReference>
<dbReference type="CDD" id="cd14327">
    <property type="entry name" value="UBA_atUPL1_2_like"/>
    <property type="match status" value="1"/>
</dbReference>
<comment type="caution">
    <text evidence="12">The sequence shown here is derived from an EMBL/GenBank/DDBJ whole genome shotgun (WGS) entry which is preliminary data.</text>
</comment>
<feature type="compositionally biased region" description="Polar residues" evidence="8">
    <location>
        <begin position="3081"/>
        <end position="3093"/>
    </location>
</feature>
<feature type="region of interest" description="Disordered" evidence="8">
    <location>
        <begin position="2280"/>
        <end position="2317"/>
    </location>
</feature>
<dbReference type="PANTHER" id="PTHR11254:SF67">
    <property type="entry name" value="E3 UBIQUITIN-PROTEIN LIGASE HUWE1"/>
    <property type="match status" value="1"/>
</dbReference>
<feature type="domain" description="UBA" evidence="10">
    <location>
        <begin position="1671"/>
        <end position="1712"/>
    </location>
</feature>
<feature type="region of interest" description="Disordered" evidence="8">
    <location>
        <begin position="3043"/>
        <end position="3095"/>
    </location>
</feature>
<feature type="compositionally biased region" description="Polar residues" evidence="8">
    <location>
        <begin position="3043"/>
        <end position="3064"/>
    </location>
</feature>
<evidence type="ECO:0000313" key="13">
    <source>
        <dbReference type="Proteomes" id="UP001530315"/>
    </source>
</evidence>
<keyword evidence="4" id="KW-0808">Transferase</keyword>
<feature type="compositionally biased region" description="Acidic residues" evidence="8">
    <location>
        <begin position="3182"/>
        <end position="3192"/>
    </location>
</feature>
<dbReference type="Pfam" id="PF00632">
    <property type="entry name" value="HECT"/>
    <property type="match status" value="1"/>
</dbReference>
<feature type="region of interest" description="Disordered" evidence="8">
    <location>
        <begin position="173"/>
        <end position="200"/>
    </location>
</feature>
<dbReference type="Gene3D" id="1.10.8.10">
    <property type="entry name" value="DNA helicase RuvA subunit, C-terminal domain"/>
    <property type="match status" value="1"/>
</dbReference>
<evidence type="ECO:0000256" key="4">
    <source>
        <dbReference type="ARBA" id="ARBA00022679"/>
    </source>
</evidence>
<feature type="compositionally biased region" description="Basic and acidic residues" evidence="8">
    <location>
        <begin position="1658"/>
        <end position="1668"/>
    </location>
</feature>
<feature type="active site" description="Glycyl thioester intermediate" evidence="7">
    <location>
        <position position="4283"/>
    </location>
</feature>
<dbReference type="InterPro" id="IPR015940">
    <property type="entry name" value="UBA"/>
</dbReference>
<evidence type="ECO:0000256" key="3">
    <source>
        <dbReference type="ARBA" id="ARBA00012485"/>
    </source>
</evidence>
<feature type="compositionally biased region" description="Polar residues" evidence="8">
    <location>
        <begin position="116"/>
        <end position="125"/>
    </location>
</feature>
<dbReference type="FunFam" id="3.30.2160.10:FF:000001">
    <property type="entry name" value="E3 ubiquitin-protein ligase NEDD4-like"/>
    <property type="match status" value="1"/>
</dbReference>
<feature type="region of interest" description="Disordered" evidence="8">
    <location>
        <begin position="1655"/>
        <end position="1675"/>
    </location>
</feature>
<dbReference type="SUPFAM" id="SSF56204">
    <property type="entry name" value="Hect, E3 ligase catalytic domain"/>
    <property type="match status" value="1"/>
</dbReference>
<name>A0ABD3P526_9STRA</name>
<feature type="compositionally biased region" description="Polar residues" evidence="8">
    <location>
        <begin position="2301"/>
        <end position="2315"/>
    </location>
</feature>
<feature type="compositionally biased region" description="Acidic residues" evidence="8">
    <location>
        <begin position="40"/>
        <end position="60"/>
    </location>
</feature>
<dbReference type="FunFam" id="3.30.2410.10:FF:000009">
    <property type="entry name" value="Probable E3 ubiquitin-protein ligase HECTD2"/>
    <property type="match status" value="1"/>
</dbReference>
<dbReference type="FunFam" id="3.90.1750.10:FF:000003">
    <property type="entry name" value="E3 ubiquitin-protein ligase UPL1"/>
    <property type="match status" value="1"/>
</dbReference>
<keyword evidence="9" id="KW-0732">Signal</keyword>
<dbReference type="CDD" id="cd00078">
    <property type="entry name" value="HECTc"/>
    <property type="match status" value="1"/>
</dbReference>
<reference evidence="12 13" key="1">
    <citation type="submission" date="2024-10" db="EMBL/GenBank/DDBJ databases">
        <title>Updated reference genomes for cyclostephanoid diatoms.</title>
        <authorList>
            <person name="Roberts W.R."/>
            <person name="Alverson A.J."/>
        </authorList>
    </citation>
    <scope>NUCLEOTIDE SEQUENCE [LARGE SCALE GENOMIC DNA]</scope>
    <source>
        <strain evidence="12 13">AJA276-08</strain>
    </source>
</reference>
<feature type="compositionally biased region" description="Basic and acidic residues" evidence="8">
    <location>
        <begin position="1983"/>
        <end position="2002"/>
    </location>
</feature>
<dbReference type="Pfam" id="PF14377">
    <property type="entry name" value="UBM"/>
    <property type="match status" value="3"/>
</dbReference>
<feature type="chain" id="PRO_5044817095" description="HECT-type E3 ubiquitin transferase" evidence="9">
    <location>
        <begin position="16"/>
        <end position="4316"/>
    </location>
</feature>
<dbReference type="InterPro" id="IPR010314">
    <property type="entry name" value="E3_Ub_ligase_DUF913"/>
</dbReference>
<feature type="compositionally biased region" description="Acidic residues" evidence="8">
    <location>
        <begin position="130"/>
        <end position="139"/>
    </location>
</feature>
<evidence type="ECO:0000256" key="2">
    <source>
        <dbReference type="ARBA" id="ARBA00004906"/>
    </source>
</evidence>
<comment type="similarity">
    <text evidence="6">Belongs to the UPL family. TOM1/PTR1 subfamily.</text>
</comment>
<feature type="region of interest" description="Disordered" evidence="8">
    <location>
        <begin position="3173"/>
        <end position="3197"/>
    </location>
</feature>
<dbReference type="Pfam" id="PF06012">
    <property type="entry name" value="DUF908"/>
    <property type="match status" value="1"/>
</dbReference>
<feature type="compositionally biased region" description="Basic and acidic residues" evidence="8">
    <location>
        <begin position="2032"/>
        <end position="2056"/>
    </location>
</feature>
<dbReference type="InterPro" id="IPR009060">
    <property type="entry name" value="UBA-like_sf"/>
</dbReference>
<feature type="compositionally biased region" description="Acidic residues" evidence="8">
    <location>
        <begin position="2655"/>
        <end position="2690"/>
    </location>
</feature>
<dbReference type="PANTHER" id="PTHR11254">
    <property type="entry name" value="HECT DOMAIN UBIQUITIN-PROTEIN LIGASE"/>
    <property type="match status" value="1"/>
</dbReference>
<feature type="region of interest" description="Disordered" evidence="8">
    <location>
        <begin position="31"/>
        <end position="101"/>
    </location>
</feature>
<protein>
    <recommendedName>
        <fullName evidence="3">HECT-type E3 ubiquitin transferase</fullName>
        <ecNumber evidence="3">2.3.2.26</ecNumber>
    </recommendedName>
</protein>
<keyword evidence="13" id="KW-1185">Reference proteome</keyword>
<dbReference type="InterPro" id="IPR000569">
    <property type="entry name" value="HECT_dom"/>
</dbReference>
<comment type="pathway">
    <text evidence="2">Protein modification; protein ubiquitination.</text>
</comment>
<feature type="signal peptide" evidence="9">
    <location>
        <begin position="1"/>
        <end position="15"/>
    </location>
</feature>
<evidence type="ECO:0000313" key="12">
    <source>
        <dbReference type="EMBL" id="KAL3783320.1"/>
    </source>
</evidence>
<dbReference type="InterPro" id="IPR025527">
    <property type="entry name" value="HUWE1/Rev1_UBM"/>
</dbReference>
<dbReference type="Pfam" id="PF06025">
    <property type="entry name" value="DUF913"/>
    <property type="match status" value="1"/>
</dbReference>
<feature type="domain" description="HECT" evidence="11">
    <location>
        <begin position="3980"/>
        <end position="4316"/>
    </location>
</feature>
<dbReference type="Gene3D" id="3.90.1750.10">
    <property type="entry name" value="Hect, E3 ligase catalytic domains"/>
    <property type="match status" value="1"/>
</dbReference>
<feature type="compositionally biased region" description="Basic and acidic residues" evidence="8">
    <location>
        <begin position="1762"/>
        <end position="1778"/>
    </location>
</feature>
<dbReference type="Gene3D" id="3.30.2160.10">
    <property type="entry name" value="Hect, E3 ligase catalytic domain"/>
    <property type="match status" value="1"/>
</dbReference>
<dbReference type="Gene3D" id="6.10.250.1630">
    <property type="match status" value="1"/>
</dbReference>
<evidence type="ECO:0000256" key="1">
    <source>
        <dbReference type="ARBA" id="ARBA00000885"/>
    </source>
</evidence>
<feature type="region of interest" description="Disordered" evidence="8">
    <location>
        <begin position="2022"/>
        <end position="2064"/>
    </location>
</feature>
<dbReference type="InterPro" id="IPR010309">
    <property type="entry name" value="E3_Ub_ligase_DUF908"/>
</dbReference>
<proteinExistence type="inferred from homology"/>
<evidence type="ECO:0000259" key="11">
    <source>
        <dbReference type="PROSITE" id="PS50237"/>
    </source>
</evidence>
<sequence length="4316" mass="471214">MWRLMNLARGWGAKGSGLGLLSCVTMDDYSSTASSNSLAGDDDDATMNEGDDDADDDDAPRDDVGMTATTTTTTTSDDGGGEDPKGRTGLRPRRNKRNERSFMKCAGEISFEFFYQPSNDDPTTSAADADREDGNDDDVESKKTTMTTTKRGNGCLISLYVPKEEMFTNPRLLQSSSSSTLSPFSSPSSSSTTSSSTTKRRKIIAGAAAASPLRAPPRAIKSTAQLFRECLAKIRAQLPVSLRAPDDPPASDTTGGLPLPHERLFALLSSIRLARSFHSSTLRVAAVKRRLRALICVVHAYPDQEGICAYFVAQPELTGELVDLLRPTVSSGHISAAGAMTATTGFVGDCDRKDQDENPSGGSDSILAALSDSPLVPYAVRTLAVEALTALVARRDVAQATSVNASKNVARQTNVLSELGVGKGQYLGLLPTLIRYSLAALNSFFLLLHDQERKGYGGGEYGVGARDNARSRNGDIGHSSDDDVRNIGLELGLAFLRATKPPPLPLQEREERALEFIDSVLTLTSAVISVPSGTASLTDCGIIPALVSTISLDGQMARRSLLVQAAVVREKDEDETRMSSSFSSPFITATTATSTITNSTSNTAKDEESYSGCLLKFISAQAIQILEGAIVTHTSALSAFHELKGVEILVQRLSVEVEKVKRCQIADDTSLPPIDSGGVGDGIGESEDVSSAMVLSGKYSTTSSTSTTTATAISGKIAPAHHRRHLQAARRVLMFSAVNCLTVVFHQHDTNNGHNPASSPNGAALLRKPELQNVLLEIMDNVDSYGGVLAALVATFLSDVMNSDPQVVHHVHNSGLAKSFFSLFMKVGEDCDGESEPILKPSAELIMALPNVIVALSLTEAGAKAVAEANPFPALLSIFCSPKYVMPNSRCLLNEMAAIIGTGLDEFMRHNPNLKTICLTALVDVIGKIVKIGQNLIINEDCAVVGLAQDNVTDRGLADLESSRTHLMQYGFNIVQLLEQILHSADHLTPFVAAGGFDALLDLARWAVTPGGRSLVAHVTCLSCPSIASATYSTTTNTIAVLVKSVCSNTTDPSKLIKKIIGQLESQLEHHSDCVKGFTNVNSLVSDKMLEDVPPVALYNLEATYENSLLLRRLSCLFRSIIHTCWLINCLASSIRAACQRGNDLGASLGREREWKNDIDSKSFEDLVHRVSLLHRSSLFEVCRIRTEPSADSRDAVRGRAPDRPLVYKIRIVCQEGAIVRNGIEIDRCESVGNVEMGEIIYAYDRCVNSSGVLRYQTSRGWVSELTRGHGRENITEVLDVTVGTDIHSNTSSKRIESCPADLRSSAAAILSRLHGSQLHLFSSLEKIILSGIRMPQRSLTFQQNAVVASHIVSATKILSSNLQANFNYVSRSYNADAGEEKVDKDDTSLVNDAAICMYLGTQLNALHSSLCEDKREEHRRIFNTPLLINLLVGDGWRDGIYALSEENADVLSTQSEPQIMSAIRFVLLFSLRDMAFHAAKEEEQIGISNEGVPRFSQRMSRAVASSLPPTLSLLERLISRPLLVESQIATVLTNMKESNFMQLITNLPGDPTLTTKFNAAQFARALHLKLAKITFEFWSDDRFACVPCHVMHPWIQYVKDVIRSLEEAGKVIDLAPATASTAASNAERLGLSGRIRGLHDHRSGRLLASMGLLQDPGADRRGEERGELFVPSEESISQLSEMGFGRDHAVEALESVGSNRVDVAMEYALLHPPSSPATLERTRAARERRRLEQQRRDDSERTGGQPSVLGDSTGGTQNKPLDSESHIPKHDDGDKAEDPLKAITEKEIEEKLAARALDYLKMLKESLCTISLDIIEGSSKGSDYIGSNENTKNDGSDKRGVVIVVSNFLLDICRVYPALESSIGSELLRRLKFCLEDPRRQSDGDIKPPSHCRVKSGCSSFAALVHTAVIIFRANPKLRPLVLRHGLVGMITHCVRNCTLTPALRSGSASPIVWPRWLAPALLLLEVMSQPTSVTLDEEGGEEGKPPQKKSEYSKVLAEHKSLHKKQTQTLKNICLTSNKDSSKITPKKKKDAESSKKQSHEKNIDSTAREDGTQKENVQSSPPLNIPTFLPLLHSETQEACMILCLQLLGLKSKKGVIDKAHLERVCPPPEIVNAILLLLLRLLRSRHLSSLCLQMSGADLILRLPSRSFFPGNREIISLLLRRMLEDEVTLVQMMESELRTIWGKMYRRQYPSHTASVQPNMSVNLKSFMQACSPLVCRDPVVFVKAIMSSVKIGPPGSESSILSSSRGSQVTLLSGEERARSAKLLNSHFAKHSVDVTSTTEKSANQEDQARRKSTTKSPKSTPLAKSNSKNHIEPANHVSSLLLREIMRDPNARESSVQPFLSTIDYLNTLSDLVLAIPACGAAIHRYKPTKEFHNAIPGCPYPPQTAVSYILHKLIPQPRLNSDSIPMNDADKAHRLQAYRKTKLSQAGARLIVCLVARSGELRRDVVEQIVFALSCGQLPNEKTTTISPPQPESVDQDEDKMWAISSWGDLVAGLASPRSIIGSLVTNQDSTSTISFPVVKLMLEHKVAHALMIAIERITLHHPMASSVASSIVRPLEICTRGGVLTTVNEMQMREKEKSAKASKDSRRATLGPSGRSEPDVYDLAQLHEGSSFDESAGHSNADDDDESIEEDSDDSSEIEVRLGNVDDSDGSSEEDDEFSDESEEEEEEDESDGDDMDEDADSEPHYSDESEEEEEEEEEEDLGESEEVEHNFFYDANAEDEANNGLEQGAAGGNEVPDESMMEGWTRVDNGGHAGLGRILLDMVQPQNHGQHHLANGGFLMDAAETMLGNILRGDLGLSEIEDSLGIRVVRGDRGDGRGAALGISAGLTSRTNPNGSTGTTFGSDGRPAVHQNGTVSSTSVFGNRGQVEAIPMDVVFGTSAALSDEIDHDSYSGIPLSYDTNLFPEGVAAAASSIQSNQLLTGGRPLVHPLIQSLTLPPATSINSVATLSSQREGRNSALQRNNGMSGSFIAAANGSIIQVSDRLQTINSADQASRRTNPSMFSIWADDGLPLDDFSATFGQALDSFLQDQASVQEREAQNNNPLQSQEGSSSNGEALDPPAEDMEDADTSPAFQELQSETAEVSSAMAAGLRLTISQQASDQLPNPLISNDQTGNQNLSEDNYNAADEVMAEDRSTGEDADELAVENETNTDAGSQFILRAVAEPHESNREEEQEEVDDGTPEENVTNDIEGEQQQRCPPGIDPDVFDSLPLEVQQEIIQQHEVDAQISESGLDPEALAALPEEMRREVIEQEQQQQRLRELQTAQAADPANAEEYLESNASFLASLSPDLREEILLTADDAFISSLPSTLIAEANVLRERVASRHRQRAEEANAVNAIGFGAAGVRPGAARQAQQTSNAPRERRQRNGRMRIEKDIVWMENSPPLLTTQSTAAFLNLFYLLIPIQPQRLMHKLILNLCLCGQSRSLLLNVLISLLSNDKKSVLALLEKLDVGREKNTRHPSVLEAFPPSGLIGSTVGLVEDHSSRHITGSLRKRQVSNSPVIVAASLPASACGSSHGDDSVPPVVSRRIISCFSNMCKASPRVALSMLSKADDGVDENKSPKASCLEKLLDLLELNQYSQSASNLEQLLSLLEIVVAPMSLLPKEDQEVDVVERSSPGKEWVKVPRLIISRGRLHLLINILSLESFKDSSFLKISTLLRRLCRVEENRECILDELALVAESLGKAAILDLKSVSVRLSVAAKLHGENFPGNDGGHLAQVSGTTVDKDLVAGTPSSAVSLSTGNSELKLLRVLQMLHSLCTHDDEAKSEGNRPEFVSLLQTLNLESLWDQLNNCLKTVSILEGIANDGVPEINADGEEEGDTGNNADMLGEEKPKQLQNSVAGLITRFLPAIEAFFIVNASSVSQENEPGTITEEAPDDDCRVVQFAASNKILLNALLRSNPQLLEKGLQAMVKSPKNRSFLDFDVKRSWFKTQLRRLRQQASRRHGSFRLNLRRKHVFEDSFHAFVHRNADELRGRLHVTFQNEEGVDAGGLSREFFAILAKEMFNPNYALFMSTEDGCTFQPNPNSSINPDDLRYFKFVGRIVGKAVVDGFLLDAHFTRSLYKHMLGVKPTHHDMQAIDPDYYKNLQLILEHHLEDIGLELTFSIEDHSFGRSQTIDLIPGGRKIPVTEESKERYVDLVCQHRMTTSIEKQIKAYLEGFHEIVDKQLISIFNARELELLISGMPEIDIHDLKKNTDYNGYRPADKEICWFWNILFALTRSEKAAFLQFVTGSSKVPLAGFSELQGMRGVQKFSINKASEHHSGALMTAHTCFNALDLPVYNSEEEMKEKLLYAISEGSGGFGFA</sequence>